<dbReference type="InterPro" id="IPR029017">
    <property type="entry name" value="Enolase-like_N"/>
</dbReference>
<organism evidence="4">
    <name type="scientific">marine metagenome</name>
    <dbReference type="NCBI Taxonomy" id="408172"/>
    <lineage>
        <taxon>unclassified sequences</taxon>
        <taxon>metagenomes</taxon>
        <taxon>ecological metagenomes</taxon>
    </lineage>
</organism>
<reference evidence="4" key="1">
    <citation type="submission" date="2018-05" db="EMBL/GenBank/DDBJ databases">
        <authorList>
            <person name="Lanie J.A."/>
            <person name="Ng W.-L."/>
            <person name="Kazmierczak K.M."/>
            <person name="Andrzejewski T.M."/>
            <person name="Davidsen T.M."/>
            <person name="Wayne K.J."/>
            <person name="Tettelin H."/>
            <person name="Glass J.I."/>
            <person name="Rusch D."/>
            <person name="Podicherti R."/>
            <person name="Tsui H.-C.T."/>
            <person name="Winkler M.E."/>
        </authorList>
    </citation>
    <scope>NUCLEOTIDE SEQUENCE</scope>
</reference>
<dbReference type="SUPFAM" id="SSF54826">
    <property type="entry name" value="Enolase N-terminal domain-like"/>
    <property type="match status" value="1"/>
</dbReference>
<dbReference type="SMART" id="SM00922">
    <property type="entry name" value="MR_MLE"/>
    <property type="match status" value="1"/>
</dbReference>
<sequence>MKIVRVEPLILHIPFYADHVAAAMHRAQTHDERVLVYRVELDDGTVGYGDTQGGGTPDASRIETLIGANPLAHLFDDSLGFALQIALLDAVGRSTDTPAHALLGHQVRDRCPLSWWDIDMPPGDWTKEAEASLKRGYTTFKMKARPWRDIHEQIATVGEVVPRDYRFDVDFNGFLLTAARAEEHLSRLDEHVNVGMYESPFYLHKDLSGARILRERVRKPIVEHFGEQVLHAHASDGFVVGGTIEAVRRQAALAAEFDKPFWLQLVGAGLTTAYALHLGSVLSHAQLPYITCFELFEDDLLVDPIDIVGGYAAVPEGPGLGVDVDE</sequence>
<evidence type="ECO:0000313" key="4">
    <source>
        <dbReference type="EMBL" id="SVB21934.1"/>
    </source>
</evidence>
<dbReference type="SUPFAM" id="SSF51604">
    <property type="entry name" value="Enolase C-terminal domain-like"/>
    <property type="match status" value="1"/>
</dbReference>
<dbReference type="PANTHER" id="PTHR48080:SF3">
    <property type="entry name" value="ENOLASE SUPERFAMILY MEMBER DDB_G0284701"/>
    <property type="match status" value="1"/>
</dbReference>
<dbReference type="AlphaFoldDB" id="A0A382C7R7"/>
<keyword evidence="2" id="KW-0479">Metal-binding</keyword>
<comment type="similarity">
    <text evidence="1">Belongs to the mandelate racemase/muconate lactonizing enzyme family.</text>
</comment>
<dbReference type="Pfam" id="PF13378">
    <property type="entry name" value="MR_MLE_C"/>
    <property type="match status" value="1"/>
</dbReference>
<evidence type="ECO:0000256" key="2">
    <source>
        <dbReference type="ARBA" id="ARBA00022723"/>
    </source>
</evidence>
<dbReference type="Gene3D" id="3.30.390.10">
    <property type="entry name" value="Enolase-like, N-terminal domain"/>
    <property type="match status" value="1"/>
</dbReference>
<feature type="non-terminal residue" evidence="4">
    <location>
        <position position="326"/>
    </location>
</feature>
<evidence type="ECO:0000259" key="3">
    <source>
        <dbReference type="SMART" id="SM00922"/>
    </source>
</evidence>
<gene>
    <name evidence="4" type="ORF">METZ01_LOCUS174788</name>
</gene>
<proteinExistence type="inferred from homology"/>
<dbReference type="Gene3D" id="3.20.20.120">
    <property type="entry name" value="Enolase-like C-terminal domain"/>
    <property type="match status" value="1"/>
</dbReference>
<dbReference type="InterPro" id="IPR034593">
    <property type="entry name" value="DgoD-like"/>
</dbReference>
<dbReference type="InterPro" id="IPR013342">
    <property type="entry name" value="Mandelate_racemase_C"/>
</dbReference>
<dbReference type="InterPro" id="IPR029065">
    <property type="entry name" value="Enolase_C-like"/>
</dbReference>
<protein>
    <recommendedName>
        <fullName evidence="3">Mandelate racemase/muconate lactonizing enzyme C-terminal domain-containing protein</fullName>
    </recommendedName>
</protein>
<name>A0A382C7R7_9ZZZZ</name>
<dbReference type="InterPro" id="IPR036849">
    <property type="entry name" value="Enolase-like_C_sf"/>
</dbReference>
<dbReference type="PANTHER" id="PTHR48080">
    <property type="entry name" value="D-GALACTONATE DEHYDRATASE-RELATED"/>
    <property type="match status" value="1"/>
</dbReference>
<dbReference type="GO" id="GO:0046872">
    <property type="term" value="F:metal ion binding"/>
    <property type="evidence" value="ECO:0007669"/>
    <property type="project" value="UniProtKB-KW"/>
</dbReference>
<evidence type="ECO:0000256" key="1">
    <source>
        <dbReference type="ARBA" id="ARBA00008031"/>
    </source>
</evidence>
<dbReference type="EMBL" id="UINC01033138">
    <property type="protein sequence ID" value="SVB21934.1"/>
    <property type="molecule type" value="Genomic_DNA"/>
</dbReference>
<accession>A0A382C7R7</accession>
<feature type="domain" description="Mandelate racemase/muconate lactonizing enzyme C-terminal" evidence="3">
    <location>
        <begin position="122"/>
        <end position="220"/>
    </location>
</feature>